<dbReference type="RefSeq" id="WP_069966616.1">
    <property type="nucleotide sequence ID" value="NZ_CM124774.1"/>
</dbReference>
<reference evidence="8" key="1">
    <citation type="submission" date="2016-09" db="EMBL/GenBank/DDBJ databases">
        <title>Draft genome of thermotolerant cyanobacterium Desertifilum sp. strain IPPAS B-1220.</title>
        <authorList>
            <person name="Sinetova M.A."/>
            <person name="Bolakhan K."/>
            <person name="Zayadan B.K."/>
            <person name="Mironov K.S."/>
            <person name="Ustinova V."/>
            <person name="Kupriyanova E.V."/>
            <person name="Sidorov R.A."/>
            <person name="Skrypnik A.N."/>
            <person name="Gogoleva N.E."/>
            <person name="Gogolev Y.V."/>
            <person name="Los D.A."/>
        </authorList>
    </citation>
    <scope>NUCLEOTIDE SEQUENCE [LARGE SCALE GENOMIC DNA]</scope>
    <source>
        <strain evidence="8">IPPAS B-1220</strain>
    </source>
</reference>
<keyword evidence="5" id="KW-0574">Periplasm</keyword>
<evidence type="ECO:0000256" key="5">
    <source>
        <dbReference type="ARBA" id="ARBA00022764"/>
    </source>
</evidence>
<protein>
    <recommendedName>
        <fullName evidence="7">AlgX/AlgJ SGNH hydrolase-like domain-containing protein</fullName>
    </recommendedName>
</protein>
<evidence type="ECO:0000256" key="1">
    <source>
        <dbReference type="ARBA" id="ARBA00004418"/>
    </source>
</evidence>
<evidence type="ECO:0000256" key="2">
    <source>
        <dbReference type="ARBA" id="ARBA00005182"/>
    </source>
</evidence>
<accession>A0A1E5QMK1</accession>
<dbReference type="Pfam" id="PF16822">
    <property type="entry name" value="ALGX"/>
    <property type="match status" value="1"/>
</dbReference>
<dbReference type="AlphaFoldDB" id="A0A1E5QMK1"/>
<dbReference type="OrthoDB" id="929628at2"/>
<dbReference type="InterPro" id="IPR036514">
    <property type="entry name" value="SGNH_hydro_sf"/>
</dbReference>
<dbReference type="STRING" id="1781255.BH720_07805"/>
<name>A0A1E5QMK1_9CYAN</name>
<comment type="subcellular location">
    <subcellularLocation>
        <location evidence="1">Periplasm</location>
    </subcellularLocation>
</comment>
<keyword evidence="6" id="KW-0016">Alginate biosynthesis</keyword>
<dbReference type="EMBL" id="MJGC01000044">
    <property type="protein sequence ID" value="OEJ75824.1"/>
    <property type="molecule type" value="Genomic_DNA"/>
</dbReference>
<evidence type="ECO:0000256" key="4">
    <source>
        <dbReference type="ARBA" id="ARBA00022729"/>
    </source>
</evidence>
<organism evidence="8">
    <name type="scientific">Desertifilum tharense IPPAS B-1220</name>
    <dbReference type="NCBI Taxonomy" id="1781255"/>
    <lineage>
        <taxon>Bacteria</taxon>
        <taxon>Bacillati</taxon>
        <taxon>Cyanobacteriota</taxon>
        <taxon>Cyanophyceae</taxon>
        <taxon>Desertifilales</taxon>
        <taxon>Desertifilaceae</taxon>
        <taxon>Desertifilum</taxon>
    </lineage>
</organism>
<dbReference type="GO" id="GO:0042121">
    <property type="term" value="P:alginic acid biosynthetic process"/>
    <property type="evidence" value="ECO:0007669"/>
    <property type="project" value="UniProtKB-UniPathway"/>
</dbReference>
<dbReference type="Gene3D" id="3.40.50.1110">
    <property type="entry name" value="SGNH hydrolase"/>
    <property type="match status" value="1"/>
</dbReference>
<evidence type="ECO:0000313" key="8">
    <source>
        <dbReference type="EMBL" id="OEJ75824.1"/>
    </source>
</evidence>
<keyword evidence="3" id="KW-0808">Transferase</keyword>
<dbReference type="UniPathway" id="UPA00286"/>
<evidence type="ECO:0000256" key="3">
    <source>
        <dbReference type="ARBA" id="ARBA00022679"/>
    </source>
</evidence>
<dbReference type="SUPFAM" id="SSF52266">
    <property type="entry name" value="SGNH hydrolase"/>
    <property type="match status" value="1"/>
</dbReference>
<proteinExistence type="predicted"/>
<dbReference type="InterPro" id="IPR031811">
    <property type="entry name" value="ALGX/ALGJ_SGNH-like"/>
</dbReference>
<dbReference type="GO" id="GO:0042597">
    <property type="term" value="C:periplasmic space"/>
    <property type="evidence" value="ECO:0007669"/>
    <property type="project" value="UniProtKB-SubCell"/>
</dbReference>
<gene>
    <name evidence="8" type="ORF">BH720_07805</name>
</gene>
<comment type="pathway">
    <text evidence="2">Glycan biosynthesis; alginate biosynthesis.</text>
</comment>
<evidence type="ECO:0000259" key="7">
    <source>
        <dbReference type="Pfam" id="PF16822"/>
    </source>
</evidence>
<comment type="caution">
    <text evidence="8">The sequence shown here is derived from an EMBL/GenBank/DDBJ whole genome shotgun (WGS) entry which is preliminary data.</text>
</comment>
<evidence type="ECO:0000256" key="6">
    <source>
        <dbReference type="ARBA" id="ARBA00022841"/>
    </source>
</evidence>
<feature type="domain" description="AlgX/AlgJ SGNH hydrolase-like" evidence="7">
    <location>
        <begin position="239"/>
        <end position="344"/>
    </location>
</feature>
<sequence>MKFKLQQVLLVLRQTLIIALISVAFTEIAFRVFNRINPTFIFYDNSYNRFRGKPFASDYDFYLNSRGFKDVEFDVAKAEGVYRILGIGDSFAFGVVPYQHNYHTLLESALNRRGKTVETINMGIPNLNPRDYFAVLMNEGLEVNPDLVIVSFFVGNDFLDAENQKLARPLYSYSYLASFFKFIGDMQTKYEGQTFLPENWVYNDDEPTWTYENYLQMEASRTAIYQKQNPEFTPVFDYTLSYLQRIKEICDYKNIRLLVVLLPDEVQIDPTLQKDVLQLLNAESDNFDFDLPNRQLRDALQTQQIEYLDLLDAFRTKHQTTRLYKPNDSHWNIAGNRYAAELIEQYLVEHWER</sequence>
<keyword evidence="4" id="KW-0732">Signal</keyword>
<dbReference type="GO" id="GO:0016740">
    <property type="term" value="F:transferase activity"/>
    <property type="evidence" value="ECO:0007669"/>
    <property type="project" value="UniProtKB-KW"/>
</dbReference>